<accession>V6LRK9</accession>
<reference evidence="1 2" key="1">
    <citation type="journal article" date="2014" name="PLoS Genet.">
        <title>The Genome of Spironucleus salmonicida Highlights a Fish Pathogen Adapted to Fluctuating Environments.</title>
        <authorList>
            <person name="Xu F."/>
            <person name="Jerlstrom-Hultqvist J."/>
            <person name="Einarsson E."/>
            <person name="Astvaldsson A."/>
            <person name="Svard S.G."/>
            <person name="Andersson J.O."/>
        </authorList>
    </citation>
    <scope>NUCLEOTIDE SEQUENCE</scope>
    <source>
        <strain evidence="2">ATCC 50377</strain>
    </source>
</reference>
<evidence type="ECO:0000313" key="3">
    <source>
        <dbReference type="Proteomes" id="UP000018208"/>
    </source>
</evidence>
<evidence type="ECO:0000313" key="1">
    <source>
        <dbReference type="EMBL" id="EST46331.1"/>
    </source>
</evidence>
<reference evidence="2" key="2">
    <citation type="submission" date="2020-12" db="EMBL/GenBank/DDBJ databases">
        <title>New Spironucleus salmonicida genome in near-complete chromosomes.</title>
        <authorList>
            <person name="Xu F."/>
            <person name="Kurt Z."/>
            <person name="Jimenez-Gonzalez A."/>
            <person name="Astvaldsson A."/>
            <person name="Andersson J.O."/>
            <person name="Svard S.G."/>
        </authorList>
    </citation>
    <scope>NUCLEOTIDE SEQUENCE</scope>
    <source>
        <strain evidence="2">ATCC 50377</strain>
    </source>
</reference>
<evidence type="ECO:0000313" key="2">
    <source>
        <dbReference type="EMBL" id="KAH0571925.1"/>
    </source>
</evidence>
<name>V6LRK9_9EUKA</name>
<dbReference type="VEuPathDB" id="GiardiaDB:SS50377_26125"/>
<dbReference type="EMBL" id="AUWU02000006">
    <property type="protein sequence ID" value="KAH0571925.1"/>
    <property type="molecule type" value="Genomic_DNA"/>
</dbReference>
<protein>
    <submittedName>
        <fullName evidence="1">Uncharacterized protein</fullName>
    </submittedName>
</protein>
<sequence>MKPLKLQKKRRIPLLSTISIQSFKKATPQLYSLNKFSQSLQPIIESSEDKGILTFKKIEILSYEIPSNQPKEIIYKSLFPTESETEILEFGF</sequence>
<dbReference type="Proteomes" id="UP000018208">
    <property type="component" value="Unassembled WGS sequence"/>
</dbReference>
<keyword evidence="3" id="KW-1185">Reference proteome</keyword>
<gene>
    <name evidence="1" type="ORF">SS50377_13642</name>
    <name evidence="2" type="ORF">SS50377_26125</name>
</gene>
<organism evidence="1">
    <name type="scientific">Spironucleus salmonicida</name>
    <dbReference type="NCBI Taxonomy" id="348837"/>
    <lineage>
        <taxon>Eukaryota</taxon>
        <taxon>Metamonada</taxon>
        <taxon>Diplomonadida</taxon>
        <taxon>Hexamitidae</taxon>
        <taxon>Hexamitinae</taxon>
        <taxon>Spironucleus</taxon>
    </lineage>
</organism>
<dbReference type="EMBL" id="KI546077">
    <property type="protein sequence ID" value="EST46331.1"/>
    <property type="molecule type" value="Genomic_DNA"/>
</dbReference>
<dbReference type="AlphaFoldDB" id="V6LRK9"/>
<proteinExistence type="predicted"/>